<comment type="caution">
    <text evidence="1">The sequence shown here is derived from an EMBL/GenBank/DDBJ whole genome shotgun (WGS) entry which is preliminary data.</text>
</comment>
<accession>A0ABV8V9Z5</accession>
<evidence type="ECO:0000313" key="2">
    <source>
        <dbReference type="Proteomes" id="UP001595844"/>
    </source>
</evidence>
<reference evidence="2" key="1">
    <citation type="journal article" date="2019" name="Int. J. Syst. Evol. Microbiol.">
        <title>The Global Catalogue of Microorganisms (GCM) 10K type strain sequencing project: providing services to taxonomists for standard genome sequencing and annotation.</title>
        <authorList>
            <consortium name="The Broad Institute Genomics Platform"/>
            <consortium name="The Broad Institute Genome Sequencing Center for Infectious Disease"/>
            <person name="Wu L."/>
            <person name="Ma J."/>
        </authorList>
    </citation>
    <scope>NUCLEOTIDE SEQUENCE [LARGE SCALE GENOMIC DNA]</scope>
    <source>
        <strain evidence="2">IBRC-M 10490</strain>
    </source>
</reference>
<dbReference type="Proteomes" id="UP001595844">
    <property type="component" value="Unassembled WGS sequence"/>
</dbReference>
<protein>
    <recommendedName>
        <fullName evidence="3">Polyketide cyclase / dehydrase and lipid transport</fullName>
    </recommendedName>
</protein>
<gene>
    <name evidence="1" type="ORF">ACFO5K_01270</name>
</gene>
<evidence type="ECO:0000313" key="1">
    <source>
        <dbReference type="EMBL" id="MFC4372714.1"/>
    </source>
</evidence>
<name>A0ABV8V9Z5_9NOCA</name>
<proteinExistence type="predicted"/>
<evidence type="ECO:0008006" key="3">
    <source>
        <dbReference type="Google" id="ProtNLM"/>
    </source>
</evidence>
<organism evidence="1 2">
    <name type="scientific">Nocardia halotolerans</name>
    <dbReference type="NCBI Taxonomy" id="1755878"/>
    <lineage>
        <taxon>Bacteria</taxon>
        <taxon>Bacillati</taxon>
        <taxon>Actinomycetota</taxon>
        <taxon>Actinomycetes</taxon>
        <taxon>Mycobacteriales</taxon>
        <taxon>Nocardiaceae</taxon>
        <taxon>Nocardia</taxon>
    </lineage>
</organism>
<sequence>MAPSVISFRVRRPRDWHRAPSAGWGGSATAWELESTPTGTTLTVVRFDAHPGRFATGAQPREDTRELVEALARYRSTAS</sequence>
<dbReference type="RefSeq" id="WP_378555239.1">
    <property type="nucleotide sequence ID" value="NZ_JBHSDL010000002.1"/>
</dbReference>
<keyword evidence="2" id="KW-1185">Reference proteome</keyword>
<dbReference type="EMBL" id="JBHSDL010000002">
    <property type="protein sequence ID" value="MFC4372714.1"/>
    <property type="molecule type" value="Genomic_DNA"/>
</dbReference>